<protein>
    <recommendedName>
        <fullName evidence="2">Ty3 transposon capsid-like protein domain-containing protein</fullName>
    </recommendedName>
</protein>
<dbReference type="STRING" id="670580.A0A1X6MI03"/>
<reference evidence="3 4" key="1">
    <citation type="submission" date="2017-04" db="EMBL/GenBank/DDBJ databases">
        <title>Genome Sequence of the Model Brown-Rot Fungus Postia placenta SB12.</title>
        <authorList>
            <consortium name="DOE Joint Genome Institute"/>
            <person name="Gaskell J."/>
            <person name="Kersten P."/>
            <person name="Larrondo L.F."/>
            <person name="Canessa P."/>
            <person name="Martinez D."/>
            <person name="Hibbett D."/>
            <person name="Schmoll M."/>
            <person name="Kubicek C.P."/>
            <person name="Martinez A.T."/>
            <person name="Yadav J."/>
            <person name="Master E."/>
            <person name="Magnuson J.K."/>
            <person name="James T."/>
            <person name="Yaver D."/>
            <person name="Berka R."/>
            <person name="Labutti K."/>
            <person name="Lipzen A."/>
            <person name="Aerts A."/>
            <person name="Barry K."/>
            <person name="Henrissat B."/>
            <person name="Blanchette R."/>
            <person name="Grigoriev I."/>
            <person name="Cullen D."/>
        </authorList>
    </citation>
    <scope>NUCLEOTIDE SEQUENCE [LARGE SCALE GENOMIC DNA]</scope>
    <source>
        <strain evidence="3 4">MAD-698-R-SB12</strain>
    </source>
</reference>
<evidence type="ECO:0000259" key="2">
    <source>
        <dbReference type="Pfam" id="PF19259"/>
    </source>
</evidence>
<dbReference type="Proteomes" id="UP000194127">
    <property type="component" value="Unassembled WGS sequence"/>
</dbReference>
<dbReference type="InterPro" id="IPR045358">
    <property type="entry name" value="Ty3_capsid"/>
</dbReference>
<feature type="region of interest" description="Disordered" evidence="1">
    <location>
        <begin position="295"/>
        <end position="332"/>
    </location>
</feature>
<accession>A0A1X6MI03</accession>
<organism evidence="3 4">
    <name type="scientific">Postia placenta MAD-698-R-SB12</name>
    <dbReference type="NCBI Taxonomy" id="670580"/>
    <lineage>
        <taxon>Eukaryota</taxon>
        <taxon>Fungi</taxon>
        <taxon>Dikarya</taxon>
        <taxon>Basidiomycota</taxon>
        <taxon>Agaricomycotina</taxon>
        <taxon>Agaricomycetes</taxon>
        <taxon>Polyporales</taxon>
        <taxon>Adustoporiaceae</taxon>
        <taxon>Rhodonia</taxon>
    </lineage>
</organism>
<dbReference type="RefSeq" id="XP_024332845.1">
    <property type="nucleotide sequence ID" value="XM_024487661.1"/>
</dbReference>
<keyword evidence="4" id="KW-1185">Reference proteome</keyword>
<dbReference type="EMBL" id="KZ110642">
    <property type="protein sequence ID" value="OSX56051.1"/>
    <property type="molecule type" value="Genomic_DNA"/>
</dbReference>
<feature type="domain" description="Ty3 transposon capsid-like protein" evidence="2">
    <location>
        <begin position="121"/>
        <end position="233"/>
    </location>
</feature>
<dbReference type="GeneID" id="36332610"/>
<gene>
    <name evidence="3" type="ORF">POSPLADRAFT_1161315</name>
</gene>
<feature type="region of interest" description="Disordered" evidence="1">
    <location>
        <begin position="363"/>
        <end position="392"/>
    </location>
</feature>
<proteinExistence type="predicted"/>
<evidence type="ECO:0000313" key="4">
    <source>
        <dbReference type="Proteomes" id="UP000194127"/>
    </source>
</evidence>
<dbReference type="OrthoDB" id="2805648at2759"/>
<evidence type="ECO:0000256" key="1">
    <source>
        <dbReference type="SAM" id="MobiDB-lite"/>
    </source>
</evidence>
<dbReference type="AlphaFoldDB" id="A0A1X6MI03"/>
<name>A0A1X6MI03_9APHY</name>
<sequence>MAPYIPFVPTEAFAIATEEEWRNAIFQNVNVSDKQAVLLQTVTANAAESTTGRVRDWIGRLTLEISRHYDGYLQSLLREVESLHITVQNQQALVDSYKRQVNALPASMGSGHSCQPKIGEPPAFKGSEDKTKLEEWLDLIVLWCEHEGVATDKQRIVTALSKLQGPAHQYMKSYYVKMWEGKDLGTWKAFVAELAQIYGQRDDKEGAKKEIMALFINKDLASKDFVKYAERFRTLGRLTEYDDSLLIDKLREVIPRDMRLVLAGKDESTLPKDWTLFLDILLNINKIVNPEKARGSVFKNSGSDNGGAVPMDIDSAEKSKSKGKGKGKAKDAEAASTEAKKYCVICKSKTHNTDDCYKLAKNADKRPNTQGDGARKAQGGSGNPAAKKAKKTRVIQVELTDSEDDTPPSTKAVSANTARIEEIANVEELTLAGKNEPQLSAKTEPTAATSDFWKKVVIYYDRGLGPLATRAPELASSFLIARVSAFQHTPSSEASEGLHTLPASRHSLKLGIHPHTLSAGPRSIPMSDIRDDLHQLLGINFSAPTPWLQVRSVLSTSGSLVRRCSRRAVQVLSASSLGTAVQQCSRQAIQWFDGSAVRHSTAGFNRVRVRVQRSYGFDQDGFGPIQASGSAATAAGIFCGAAAASRASTATACARDPATQ</sequence>
<evidence type="ECO:0000313" key="3">
    <source>
        <dbReference type="EMBL" id="OSX56051.1"/>
    </source>
</evidence>
<dbReference type="Pfam" id="PF19259">
    <property type="entry name" value="Ty3_capsid"/>
    <property type="match status" value="1"/>
</dbReference>